<protein>
    <submittedName>
        <fullName evidence="2">Uncharacterized protein</fullName>
    </submittedName>
</protein>
<keyword evidence="1" id="KW-0472">Membrane</keyword>
<dbReference type="AlphaFoldDB" id="A0A0R1S6V7"/>
<feature type="transmembrane region" description="Helical" evidence="1">
    <location>
        <begin position="31"/>
        <end position="50"/>
    </location>
</feature>
<dbReference type="RefSeq" id="WP_169788449.1">
    <property type="nucleotide sequence ID" value="NZ_AZEY01000108.1"/>
</dbReference>
<sequence length="53" mass="6409">MVNNIWLRWFFVLFYIVMFVLLYLGSSMIVMYMMVIGMLGEALVSLLQYYEKK</sequence>
<dbReference type="STRING" id="1423739.FC85_GL001926"/>
<gene>
    <name evidence="2" type="ORF">FC85_GL001926</name>
</gene>
<dbReference type="Proteomes" id="UP000052013">
    <property type="component" value="Unassembled WGS sequence"/>
</dbReference>
<evidence type="ECO:0000313" key="2">
    <source>
        <dbReference type="EMBL" id="KRL62418.1"/>
    </source>
</evidence>
<feature type="transmembrane region" description="Helical" evidence="1">
    <location>
        <begin position="6"/>
        <end position="24"/>
    </location>
</feature>
<name>A0A0R1S6V7_9LACO</name>
<proteinExistence type="predicted"/>
<reference evidence="2 3" key="1">
    <citation type="journal article" date="2015" name="Genome Announc.">
        <title>Expanding the biotechnology potential of lactobacilli through comparative genomics of 213 strains and associated genera.</title>
        <authorList>
            <person name="Sun Z."/>
            <person name="Harris H.M."/>
            <person name="McCann A."/>
            <person name="Guo C."/>
            <person name="Argimon S."/>
            <person name="Zhang W."/>
            <person name="Yang X."/>
            <person name="Jeffery I.B."/>
            <person name="Cooney J.C."/>
            <person name="Kagawa T.F."/>
            <person name="Liu W."/>
            <person name="Song Y."/>
            <person name="Salvetti E."/>
            <person name="Wrobel A."/>
            <person name="Rasinkangas P."/>
            <person name="Parkhill J."/>
            <person name="Rea M.C."/>
            <person name="O'Sullivan O."/>
            <person name="Ritari J."/>
            <person name="Douillard F.P."/>
            <person name="Paul Ross R."/>
            <person name="Yang R."/>
            <person name="Briner A.E."/>
            <person name="Felis G.E."/>
            <person name="de Vos W.M."/>
            <person name="Barrangou R."/>
            <person name="Klaenhammer T.R."/>
            <person name="Caufield P.W."/>
            <person name="Cui Y."/>
            <person name="Zhang H."/>
            <person name="O'Toole P.W."/>
        </authorList>
    </citation>
    <scope>NUCLEOTIDE SEQUENCE [LARGE SCALE GENOMIC DNA]</scope>
    <source>
        <strain evidence="2 3">DSM 14421</strain>
    </source>
</reference>
<accession>A0A0R1S6V7</accession>
<comment type="caution">
    <text evidence="2">The sequence shown here is derived from an EMBL/GenBank/DDBJ whole genome shotgun (WGS) entry which is preliminary data.</text>
</comment>
<dbReference type="EMBL" id="AZEY01000108">
    <property type="protein sequence ID" value="KRL62418.1"/>
    <property type="molecule type" value="Genomic_DNA"/>
</dbReference>
<evidence type="ECO:0000256" key="1">
    <source>
        <dbReference type="SAM" id="Phobius"/>
    </source>
</evidence>
<dbReference type="PATRIC" id="fig|1423739.3.peg.2009"/>
<keyword evidence="1" id="KW-0812">Transmembrane</keyword>
<keyword evidence="1" id="KW-1133">Transmembrane helix</keyword>
<organism evidence="2 3">
    <name type="scientific">Lentilactobacillus diolivorans DSM 14421</name>
    <dbReference type="NCBI Taxonomy" id="1423739"/>
    <lineage>
        <taxon>Bacteria</taxon>
        <taxon>Bacillati</taxon>
        <taxon>Bacillota</taxon>
        <taxon>Bacilli</taxon>
        <taxon>Lactobacillales</taxon>
        <taxon>Lactobacillaceae</taxon>
        <taxon>Lentilactobacillus</taxon>
    </lineage>
</organism>
<evidence type="ECO:0000313" key="3">
    <source>
        <dbReference type="Proteomes" id="UP000052013"/>
    </source>
</evidence>